<evidence type="ECO:0000259" key="8">
    <source>
        <dbReference type="Pfam" id="PF14378"/>
    </source>
</evidence>
<feature type="transmembrane region" description="Helical" evidence="5">
    <location>
        <begin position="93"/>
        <end position="112"/>
    </location>
</feature>
<keyword evidence="3 5" id="KW-1133">Transmembrane helix</keyword>
<evidence type="ECO:0000256" key="1">
    <source>
        <dbReference type="ARBA" id="ARBA00004141"/>
    </source>
</evidence>
<dbReference type="InterPro" id="IPR052185">
    <property type="entry name" value="IPC_Synthase-Related"/>
</dbReference>
<dbReference type="OrthoDB" id="3212043at2"/>
<keyword evidence="4 5" id="KW-0472">Membrane</keyword>
<dbReference type="Pfam" id="PF03007">
    <property type="entry name" value="WS_DGAT_cat"/>
    <property type="match status" value="1"/>
</dbReference>
<feature type="transmembrane region" description="Helical" evidence="5">
    <location>
        <begin position="176"/>
        <end position="195"/>
    </location>
</feature>
<comment type="caution">
    <text evidence="9">The sequence shown here is derived from an EMBL/GenBank/DDBJ whole genome shotgun (WGS) entry which is preliminary data.</text>
</comment>
<feature type="transmembrane region" description="Helical" evidence="5">
    <location>
        <begin position="202"/>
        <end position="220"/>
    </location>
</feature>
<evidence type="ECO:0000256" key="5">
    <source>
        <dbReference type="SAM" id="Phobius"/>
    </source>
</evidence>
<feature type="domain" description="Inositolphosphotransferase Aur1/Ipt1" evidence="8">
    <location>
        <begin position="61"/>
        <end position="241"/>
    </location>
</feature>
<sequence length="664" mass="72320">MLTAGSSTNSPLTLRYQPGSATRPRWWGELLAGVALFAVYLLIEAKPLPSRELRALDSGAAILWLERALHLDFELPMNQWLAGQGWLRTLANYEYAVTYIASALILLVWVYLRHPGHYRQVRNSFAWLNLLALLCFWLFPVAPPRMLPGAGFADTVRLGHTVGSWGSPLVENANQLAAMPSLHVGWALWVSVVLARISGGRAVQALSAVHVLVTLAVILATGNHYWLDAAGAVVVVAAGVMIADVARRETDRIPASDAFFLHVETPDAPQHVGGLIMLDTSRAGTPPTHEVARAAITAKLAERPEFRKRLGPPTRWRRWRWVEHADIDWSWHVPVFDLSRDGRPGGMGALHRLVAELAGQQLPRDRPLWRFCVVNGVEEDVAAVVSLVHHSVADGIGTINLMLDLFSSPDLTSALGEVKRPGPLRQLAGGVLGIAQLATDSRPQTRLPVSDSPAREFGTLKLDLEWMRRLARRHGVRVTDLLLAGTAAALRRVAKGPLPEKLLVSVPLMAAEQRAGMAGNVTAAVMVEVPMGDMAETDRLAAIAKASTRLRTGTRAIASRFVQHTVANLMPPVFHAWFARTVYGGRFFNGTASNMPGASWQVTFAGYPLITAFPIIPIAPGTPFVVGVLGWYGSFSMSVATDPAFVDDAEAFVKEFRKVLDEVA</sequence>
<dbReference type="Pfam" id="PF06974">
    <property type="entry name" value="WS_DGAT_C"/>
    <property type="match status" value="1"/>
</dbReference>
<dbReference type="Pfam" id="PF14378">
    <property type="entry name" value="PAP2_3"/>
    <property type="match status" value="1"/>
</dbReference>
<gene>
    <name evidence="9" type="ORF">FNH06_25885</name>
</gene>
<evidence type="ECO:0000313" key="10">
    <source>
        <dbReference type="Proteomes" id="UP000318578"/>
    </source>
</evidence>
<dbReference type="InterPro" id="IPR004255">
    <property type="entry name" value="O-acyltransferase_WSD1_N"/>
</dbReference>
<accession>A0A558A416</accession>
<proteinExistence type="predicted"/>
<evidence type="ECO:0000256" key="2">
    <source>
        <dbReference type="ARBA" id="ARBA00022692"/>
    </source>
</evidence>
<keyword evidence="2 5" id="KW-0812">Transmembrane</keyword>
<reference evidence="9 10" key="1">
    <citation type="submission" date="2019-07" db="EMBL/GenBank/DDBJ databases">
        <title>New species of Amycolatopsis and Streptomyces.</title>
        <authorList>
            <person name="Duangmal K."/>
            <person name="Teo W.F.A."/>
            <person name="Lipun K."/>
        </authorList>
    </citation>
    <scope>NUCLEOTIDE SEQUENCE [LARGE SCALE GENOMIC DNA]</scope>
    <source>
        <strain evidence="9 10">JCM 30562</strain>
    </source>
</reference>
<organism evidence="9 10">
    <name type="scientific">Amycolatopsis acidiphila</name>
    <dbReference type="NCBI Taxonomy" id="715473"/>
    <lineage>
        <taxon>Bacteria</taxon>
        <taxon>Bacillati</taxon>
        <taxon>Actinomycetota</taxon>
        <taxon>Actinomycetes</taxon>
        <taxon>Pseudonocardiales</taxon>
        <taxon>Pseudonocardiaceae</taxon>
        <taxon>Amycolatopsis</taxon>
    </lineage>
</organism>
<feature type="transmembrane region" description="Helical" evidence="5">
    <location>
        <begin position="26"/>
        <end position="43"/>
    </location>
</feature>
<protein>
    <submittedName>
        <fullName evidence="9">DUF1298 domain-containing protein</fullName>
    </submittedName>
</protein>
<dbReference type="EMBL" id="VJZA01000053">
    <property type="protein sequence ID" value="TVT18988.1"/>
    <property type="molecule type" value="Genomic_DNA"/>
</dbReference>
<feature type="domain" description="O-acyltransferase WSD1 C-terminal" evidence="7">
    <location>
        <begin position="519"/>
        <end position="662"/>
    </location>
</feature>
<dbReference type="AlphaFoldDB" id="A0A558A416"/>
<feature type="domain" description="O-acyltransferase WSD1-like N-terminal" evidence="6">
    <location>
        <begin position="255"/>
        <end position="408"/>
    </location>
</feature>
<dbReference type="InterPro" id="IPR026841">
    <property type="entry name" value="Aur1/Ipt1"/>
</dbReference>
<dbReference type="InterPro" id="IPR009721">
    <property type="entry name" value="O-acyltransferase_WSD1_C"/>
</dbReference>
<dbReference type="CDD" id="cd03386">
    <property type="entry name" value="PAP2_Aur1_like"/>
    <property type="match status" value="1"/>
</dbReference>
<dbReference type="Proteomes" id="UP000318578">
    <property type="component" value="Unassembled WGS sequence"/>
</dbReference>
<dbReference type="PANTHER" id="PTHR31310">
    <property type="match status" value="1"/>
</dbReference>
<dbReference type="GO" id="GO:0016020">
    <property type="term" value="C:membrane"/>
    <property type="evidence" value="ECO:0007669"/>
    <property type="project" value="UniProtKB-SubCell"/>
</dbReference>
<feature type="transmembrane region" description="Helical" evidence="5">
    <location>
        <begin position="124"/>
        <end position="142"/>
    </location>
</feature>
<keyword evidence="10" id="KW-1185">Reference proteome</keyword>
<evidence type="ECO:0000256" key="4">
    <source>
        <dbReference type="ARBA" id="ARBA00023136"/>
    </source>
</evidence>
<dbReference type="PANTHER" id="PTHR31310:SF7">
    <property type="entry name" value="PA-PHOSPHATASE RELATED-FAMILY PROTEIN DDB_G0268928"/>
    <property type="match status" value="1"/>
</dbReference>
<evidence type="ECO:0000313" key="9">
    <source>
        <dbReference type="EMBL" id="TVT18988.1"/>
    </source>
</evidence>
<evidence type="ECO:0000259" key="6">
    <source>
        <dbReference type="Pfam" id="PF03007"/>
    </source>
</evidence>
<evidence type="ECO:0000259" key="7">
    <source>
        <dbReference type="Pfam" id="PF06974"/>
    </source>
</evidence>
<dbReference type="GO" id="GO:0004144">
    <property type="term" value="F:diacylglycerol O-acyltransferase activity"/>
    <property type="evidence" value="ECO:0007669"/>
    <property type="project" value="InterPro"/>
</dbReference>
<comment type="subcellular location">
    <subcellularLocation>
        <location evidence="1">Membrane</location>
        <topology evidence="1">Multi-pass membrane protein</topology>
    </subcellularLocation>
</comment>
<name>A0A558A416_9PSEU</name>
<dbReference type="SUPFAM" id="SSF52777">
    <property type="entry name" value="CoA-dependent acyltransferases"/>
    <property type="match status" value="1"/>
</dbReference>
<evidence type="ECO:0000256" key="3">
    <source>
        <dbReference type="ARBA" id="ARBA00022989"/>
    </source>
</evidence>
<dbReference type="GO" id="GO:0045017">
    <property type="term" value="P:glycerolipid biosynthetic process"/>
    <property type="evidence" value="ECO:0007669"/>
    <property type="project" value="InterPro"/>
</dbReference>